<dbReference type="RefSeq" id="WP_132744382.1">
    <property type="nucleotide sequence ID" value="NZ_SLXK01000005.1"/>
</dbReference>
<dbReference type="AlphaFoldDB" id="A0A4R2P6F8"/>
<dbReference type="EMBL" id="SLXK01000005">
    <property type="protein sequence ID" value="TCP30480.1"/>
    <property type="molecule type" value="Genomic_DNA"/>
</dbReference>
<feature type="compositionally biased region" description="Basic and acidic residues" evidence="1">
    <location>
        <begin position="132"/>
        <end position="143"/>
    </location>
</feature>
<dbReference type="Proteomes" id="UP000295416">
    <property type="component" value="Unassembled WGS sequence"/>
</dbReference>
<proteinExistence type="predicted"/>
<reference evidence="2 3" key="1">
    <citation type="submission" date="2019-03" db="EMBL/GenBank/DDBJ databases">
        <title>Genomic Encyclopedia of Type Strains, Phase IV (KMG-IV): sequencing the most valuable type-strain genomes for metagenomic binning, comparative biology and taxonomic classification.</title>
        <authorList>
            <person name="Goeker M."/>
        </authorList>
    </citation>
    <scope>NUCLEOTIDE SEQUENCE [LARGE SCALE GENOMIC DNA]</scope>
    <source>
        <strain evidence="2 3">DSM 19377</strain>
    </source>
</reference>
<protein>
    <recommendedName>
        <fullName evidence="4">DUF177 domain-containing protein</fullName>
    </recommendedName>
</protein>
<evidence type="ECO:0000256" key="1">
    <source>
        <dbReference type="SAM" id="MobiDB-lite"/>
    </source>
</evidence>
<keyword evidence="3" id="KW-1185">Reference proteome</keyword>
<organism evidence="2 3">
    <name type="scientific">Scopulibacillus darangshiensis</name>
    <dbReference type="NCBI Taxonomy" id="442528"/>
    <lineage>
        <taxon>Bacteria</taxon>
        <taxon>Bacillati</taxon>
        <taxon>Bacillota</taxon>
        <taxon>Bacilli</taxon>
        <taxon>Bacillales</taxon>
        <taxon>Sporolactobacillaceae</taxon>
        <taxon>Scopulibacillus</taxon>
    </lineage>
</organism>
<feature type="region of interest" description="Disordered" evidence="1">
    <location>
        <begin position="132"/>
        <end position="154"/>
    </location>
</feature>
<evidence type="ECO:0000313" key="3">
    <source>
        <dbReference type="Proteomes" id="UP000295416"/>
    </source>
</evidence>
<evidence type="ECO:0008006" key="4">
    <source>
        <dbReference type="Google" id="ProtNLM"/>
    </source>
</evidence>
<evidence type="ECO:0000313" key="2">
    <source>
        <dbReference type="EMBL" id="TCP30480.1"/>
    </source>
</evidence>
<dbReference type="OrthoDB" id="9790372at2"/>
<dbReference type="InterPro" id="IPR003772">
    <property type="entry name" value="YceD"/>
</dbReference>
<gene>
    <name evidence="2" type="ORF">EV207_1058</name>
</gene>
<sequence>MTLKWTVPELLQYKHEGLTFQEKVSLPDMKEIDPEVRSITPVDVQGVVEYAKQSITFHLTLVGQMILPCAITLEDVEHPFHIHTSETFLLDSSAEIDEADHEVVHDVEDNIIDLKPYIAEAIIVEKPMRVVSDKAKQQPKPEGEGWELVTEEERKNQIDPRLEKLKKFFNE</sequence>
<name>A0A4R2P6F8_9BACL</name>
<dbReference type="Pfam" id="PF02620">
    <property type="entry name" value="YceD"/>
    <property type="match status" value="1"/>
</dbReference>
<comment type="caution">
    <text evidence="2">The sequence shown here is derived from an EMBL/GenBank/DDBJ whole genome shotgun (WGS) entry which is preliminary data.</text>
</comment>
<accession>A0A4R2P6F8</accession>